<evidence type="ECO:0000256" key="5">
    <source>
        <dbReference type="ARBA" id="ARBA00022989"/>
    </source>
</evidence>
<name>A0ABV2L117_9HYPH</name>
<keyword evidence="4 12" id="KW-0812">Transmembrane</keyword>
<keyword evidence="14" id="KW-1185">Reference proteome</keyword>
<proteinExistence type="inferred from homology"/>
<evidence type="ECO:0000256" key="11">
    <source>
        <dbReference type="ARBA" id="ARBA00035585"/>
    </source>
</evidence>
<dbReference type="NCBIfam" id="TIGR00494">
    <property type="entry name" value="crcB"/>
    <property type="match status" value="1"/>
</dbReference>
<dbReference type="InterPro" id="IPR003691">
    <property type="entry name" value="FluC"/>
</dbReference>
<reference evidence="13 14" key="1">
    <citation type="submission" date="2024-06" db="EMBL/GenBank/DDBJ databases">
        <title>Genomic Encyclopedia of Type Strains, Phase IV (KMG-IV): sequencing the most valuable type-strain genomes for metagenomic binning, comparative biology and taxonomic classification.</title>
        <authorList>
            <person name="Goeker M."/>
        </authorList>
    </citation>
    <scope>NUCLEOTIDE SEQUENCE [LARGE SCALE GENOMIC DNA]</scope>
    <source>
        <strain evidence="13 14">DSM 21331</strain>
    </source>
</reference>
<evidence type="ECO:0000256" key="3">
    <source>
        <dbReference type="ARBA" id="ARBA00022519"/>
    </source>
</evidence>
<dbReference type="PANTHER" id="PTHR28259:SF1">
    <property type="entry name" value="FLUORIDE EXPORT PROTEIN 1-RELATED"/>
    <property type="match status" value="1"/>
</dbReference>
<evidence type="ECO:0000256" key="4">
    <source>
        <dbReference type="ARBA" id="ARBA00022692"/>
    </source>
</evidence>
<feature type="binding site" evidence="12">
    <location>
        <position position="75"/>
    </location>
    <ligand>
        <name>Na(+)</name>
        <dbReference type="ChEBI" id="CHEBI:29101"/>
        <note>structural</note>
    </ligand>
</feature>
<dbReference type="Pfam" id="PF02537">
    <property type="entry name" value="CRCB"/>
    <property type="match status" value="1"/>
</dbReference>
<evidence type="ECO:0000256" key="2">
    <source>
        <dbReference type="ARBA" id="ARBA00022475"/>
    </source>
</evidence>
<keyword evidence="3" id="KW-0997">Cell inner membrane</keyword>
<feature type="transmembrane region" description="Helical" evidence="12">
    <location>
        <begin position="94"/>
        <end position="118"/>
    </location>
</feature>
<keyword evidence="12" id="KW-0813">Transport</keyword>
<evidence type="ECO:0000256" key="8">
    <source>
        <dbReference type="ARBA" id="ARBA00023136"/>
    </source>
</evidence>
<dbReference type="NCBIfam" id="NF010794">
    <property type="entry name" value="PRK14198.1"/>
    <property type="match status" value="1"/>
</dbReference>
<evidence type="ECO:0000313" key="14">
    <source>
        <dbReference type="Proteomes" id="UP001549145"/>
    </source>
</evidence>
<keyword evidence="9 12" id="KW-0407">Ion channel</keyword>
<comment type="similarity">
    <text evidence="10 12">Belongs to the fluoride channel Fluc/FEX (TC 1.A.43) family.</text>
</comment>
<evidence type="ECO:0000256" key="6">
    <source>
        <dbReference type="ARBA" id="ARBA00023053"/>
    </source>
</evidence>
<keyword evidence="12" id="KW-0479">Metal-binding</keyword>
<protein>
    <recommendedName>
        <fullName evidence="12">Fluoride-specific ion channel FluC</fullName>
    </recommendedName>
</protein>
<evidence type="ECO:0000256" key="12">
    <source>
        <dbReference type="HAMAP-Rule" id="MF_00454"/>
    </source>
</evidence>
<evidence type="ECO:0000256" key="10">
    <source>
        <dbReference type="ARBA" id="ARBA00035120"/>
    </source>
</evidence>
<evidence type="ECO:0000256" key="9">
    <source>
        <dbReference type="ARBA" id="ARBA00023303"/>
    </source>
</evidence>
<comment type="function">
    <text evidence="12">Fluoride-specific ion channel. Important for reducing fluoride concentration in the cell, thus reducing its toxicity.</text>
</comment>
<gene>
    <name evidence="12" type="primary">fluC</name>
    <name evidence="12" type="synonym">crcB</name>
    <name evidence="13" type="ORF">ABID43_000853</name>
</gene>
<keyword evidence="7 12" id="KW-0406">Ion transport</keyword>
<comment type="catalytic activity">
    <reaction evidence="11">
        <text>fluoride(in) = fluoride(out)</text>
        <dbReference type="Rhea" id="RHEA:76159"/>
        <dbReference type="ChEBI" id="CHEBI:17051"/>
    </reaction>
    <physiologicalReaction direction="left-to-right" evidence="11">
        <dbReference type="Rhea" id="RHEA:76160"/>
    </physiologicalReaction>
</comment>
<feature type="transmembrane region" description="Helical" evidence="12">
    <location>
        <begin position="64"/>
        <end position="82"/>
    </location>
</feature>
<dbReference type="EMBL" id="JBEPMM010000001">
    <property type="protein sequence ID" value="MET3691334.1"/>
    <property type="molecule type" value="Genomic_DNA"/>
</dbReference>
<dbReference type="HAMAP" id="MF_00454">
    <property type="entry name" value="FluC"/>
    <property type="match status" value="1"/>
</dbReference>
<feature type="binding site" evidence="12">
    <location>
        <position position="72"/>
    </location>
    <ligand>
        <name>Na(+)</name>
        <dbReference type="ChEBI" id="CHEBI:29101"/>
        <note>structural</note>
    </ligand>
</feature>
<comment type="caution">
    <text evidence="13">The sequence shown here is derived from an EMBL/GenBank/DDBJ whole genome shotgun (WGS) entry which is preliminary data.</text>
</comment>
<accession>A0ABV2L117</accession>
<dbReference type="RefSeq" id="WP_238280086.1">
    <property type="nucleotide sequence ID" value="NZ_BPQL01000074.1"/>
</dbReference>
<comment type="subcellular location">
    <subcellularLocation>
        <location evidence="1 12">Cell membrane</location>
        <topology evidence="1 12">Multi-pass membrane protein</topology>
    </subcellularLocation>
</comment>
<keyword evidence="6 12" id="KW-0915">Sodium</keyword>
<keyword evidence="5 12" id="KW-1133">Transmembrane helix</keyword>
<keyword evidence="8 12" id="KW-0472">Membrane</keyword>
<evidence type="ECO:0000256" key="7">
    <source>
        <dbReference type="ARBA" id="ARBA00023065"/>
    </source>
</evidence>
<evidence type="ECO:0000256" key="1">
    <source>
        <dbReference type="ARBA" id="ARBA00004651"/>
    </source>
</evidence>
<dbReference type="PANTHER" id="PTHR28259">
    <property type="entry name" value="FLUORIDE EXPORT PROTEIN 1-RELATED"/>
    <property type="match status" value="1"/>
</dbReference>
<organism evidence="13 14">
    <name type="scientific">Methylobacterium goesingense</name>
    <dbReference type="NCBI Taxonomy" id="243690"/>
    <lineage>
        <taxon>Bacteria</taxon>
        <taxon>Pseudomonadati</taxon>
        <taxon>Pseudomonadota</taxon>
        <taxon>Alphaproteobacteria</taxon>
        <taxon>Hyphomicrobiales</taxon>
        <taxon>Methylobacteriaceae</taxon>
        <taxon>Methylobacterium</taxon>
    </lineage>
</organism>
<evidence type="ECO:0000313" key="13">
    <source>
        <dbReference type="EMBL" id="MET3691334.1"/>
    </source>
</evidence>
<dbReference type="Proteomes" id="UP001549145">
    <property type="component" value="Unassembled WGS sequence"/>
</dbReference>
<feature type="transmembrane region" description="Helical" evidence="12">
    <location>
        <begin position="31"/>
        <end position="52"/>
    </location>
</feature>
<keyword evidence="2 12" id="KW-1003">Cell membrane</keyword>
<sequence>MGFLIVFLGAGLGGMARHGVGLIALRFGTAFPYGTMGINILGSLLMGVLAGWYAMRGGSQPVRLFLATGLLGGFTTFSSYALEGVLLLERGEVGAALIYILGSVVLGLAGLLLGLMLMRLVL</sequence>
<comment type="activity regulation">
    <text evidence="12">Na(+) is not transported, but it plays an essential structural role and its presence is essential for fluoride channel function.</text>
</comment>